<reference evidence="4 5" key="1">
    <citation type="submission" date="2017-03" db="EMBL/GenBank/DDBJ databases">
        <title>Rapid Whole Genome Sequencing of Comamonas kerstersii Causing Continuous ambulatory Peritoneal Dialysis-Associated Peritonitis.</title>
        <authorList>
            <person name="Zheng B."/>
        </authorList>
    </citation>
    <scope>NUCLEOTIDE SEQUENCE [LARGE SCALE GENOMIC DNA]</scope>
    <source>
        <strain evidence="4 5">8943</strain>
    </source>
</reference>
<dbReference type="AlphaFoldDB" id="A0A1V0BB72"/>
<dbReference type="KEGG" id="cke:B5M06_01425"/>
<dbReference type="GO" id="GO:0003700">
    <property type="term" value="F:DNA-binding transcription factor activity"/>
    <property type="evidence" value="ECO:0007669"/>
    <property type="project" value="InterPro"/>
</dbReference>
<feature type="domain" description="HTH rpiR-type" evidence="2">
    <location>
        <begin position="14"/>
        <end position="90"/>
    </location>
</feature>
<dbReference type="EMBL" id="CP020121">
    <property type="protein sequence ID" value="AQZ97120.1"/>
    <property type="molecule type" value="Genomic_DNA"/>
</dbReference>
<evidence type="ECO:0000256" key="1">
    <source>
        <dbReference type="ARBA" id="ARBA00023152"/>
    </source>
</evidence>
<evidence type="ECO:0000259" key="3">
    <source>
        <dbReference type="PROSITE" id="PS51464"/>
    </source>
</evidence>
<sequence length="279" mass="29927">MATPTTSSSQRMSIPFFARVRAALDTFSPTERKLAQVVLDYPINLAGYSASELAQLTGVSNATVTRFIRRLGYDSYEEARRTARLEASTGGLPLPAADVSISPSTPNCALLWQQLQDNLTATLAQIPASTMDAMASALHQAPAIFCVGLQHNHMLARSLRGHLMAGLDKPIYGAPAAGETVEDVLARIAPRDMVVLFALGGIRADMADLCERARKLGAKLICITDTASHAPPSDWLLRCHTTSHAPEVRHLTDTSAAQALAYGLAAHTIQWGAIPFELI</sequence>
<dbReference type="GO" id="GO:0097367">
    <property type="term" value="F:carbohydrate derivative binding"/>
    <property type="evidence" value="ECO:0007669"/>
    <property type="project" value="InterPro"/>
</dbReference>
<evidence type="ECO:0000259" key="2">
    <source>
        <dbReference type="PROSITE" id="PS51071"/>
    </source>
</evidence>
<dbReference type="InterPro" id="IPR009057">
    <property type="entry name" value="Homeodomain-like_sf"/>
</dbReference>
<dbReference type="SUPFAM" id="SSF46689">
    <property type="entry name" value="Homeodomain-like"/>
    <property type="match status" value="1"/>
</dbReference>
<dbReference type="InterPro" id="IPR000281">
    <property type="entry name" value="HTH_RpiR"/>
</dbReference>
<dbReference type="PANTHER" id="PTHR30514:SF18">
    <property type="entry name" value="RPIR-FAMILY TRANSCRIPTIONAL REGULATOR"/>
    <property type="match status" value="1"/>
</dbReference>
<dbReference type="Gene3D" id="1.10.10.10">
    <property type="entry name" value="Winged helix-like DNA-binding domain superfamily/Winged helix DNA-binding domain"/>
    <property type="match status" value="1"/>
</dbReference>
<dbReference type="InterPro" id="IPR047640">
    <property type="entry name" value="RpiR-like"/>
</dbReference>
<dbReference type="Pfam" id="PF01380">
    <property type="entry name" value="SIS"/>
    <property type="match status" value="1"/>
</dbReference>
<proteinExistence type="predicted"/>
<evidence type="ECO:0008006" key="6">
    <source>
        <dbReference type="Google" id="ProtNLM"/>
    </source>
</evidence>
<dbReference type="GO" id="GO:0003677">
    <property type="term" value="F:DNA binding"/>
    <property type="evidence" value="ECO:0007669"/>
    <property type="project" value="InterPro"/>
</dbReference>
<dbReference type="Gene3D" id="3.40.50.10490">
    <property type="entry name" value="Glucose-6-phosphate isomerase like protein, domain 1"/>
    <property type="match status" value="1"/>
</dbReference>
<dbReference type="InterPro" id="IPR036388">
    <property type="entry name" value="WH-like_DNA-bd_sf"/>
</dbReference>
<protein>
    <recommendedName>
        <fullName evidence="6">MurR/RpiR family transcriptional regulator</fullName>
    </recommendedName>
</protein>
<dbReference type="RefSeq" id="WP_077344823.1">
    <property type="nucleotide sequence ID" value="NZ_CATYED010000026.1"/>
</dbReference>
<name>A0A1V0BB72_9BURK</name>
<dbReference type="InterPro" id="IPR001347">
    <property type="entry name" value="SIS_dom"/>
</dbReference>
<gene>
    <name evidence="4" type="ORF">B5M06_01425</name>
</gene>
<feature type="domain" description="SIS" evidence="3">
    <location>
        <begin position="134"/>
        <end position="275"/>
    </location>
</feature>
<dbReference type="Pfam" id="PF01418">
    <property type="entry name" value="HTH_6"/>
    <property type="match status" value="1"/>
</dbReference>
<dbReference type="InterPro" id="IPR046348">
    <property type="entry name" value="SIS_dom_sf"/>
</dbReference>
<dbReference type="OrthoDB" id="8960173at2"/>
<keyword evidence="1" id="KW-0324">Glycolysis</keyword>
<dbReference type="GeneID" id="83037972"/>
<dbReference type="GO" id="GO:0006096">
    <property type="term" value="P:glycolytic process"/>
    <property type="evidence" value="ECO:0007669"/>
    <property type="project" value="UniProtKB-KW"/>
</dbReference>
<organism evidence="4 5">
    <name type="scientific">Comamonas kerstersii</name>
    <dbReference type="NCBI Taxonomy" id="225992"/>
    <lineage>
        <taxon>Bacteria</taxon>
        <taxon>Pseudomonadati</taxon>
        <taxon>Pseudomonadota</taxon>
        <taxon>Betaproteobacteria</taxon>
        <taxon>Burkholderiales</taxon>
        <taxon>Comamonadaceae</taxon>
        <taxon>Comamonas</taxon>
    </lineage>
</organism>
<evidence type="ECO:0000313" key="4">
    <source>
        <dbReference type="EMBL" id="AQZ97120.1"/>
    </source>
</evidence>
<accession>A0A1V0BB72</accession>
<evidence type="ECO:0000313" key="5">
    <source>
        <dbReference type="Proteomes" id="UP000242792"/>
    </source>
</evidence>
<dbReference type="PROSITE" id="PS51071">
    <property type="entry name" value="HTH_RPIR"/>
    <property type="match status" value="1"/>
</dbReference>
<dbReference type="Proteomes" id="UP000242792">
    <property type="component" value="Chromosome"/>
</dbReference>
<dbReference type="PANTHER" id="PTHR30514">
    <property type="entry name" value="GLUCOKINASE"/>
    <property type="match status" value="1"/>
</dbReference>
<dbReference type="SUPFAM" id="SSF53697">
    <property type="entry name" value="SIS domain"/>
    <property type="match status" value="1"/>
</dbReference>
<dbReference type="PROSITE" id="PS51464">
    <property type="entry name" value="SIS"/>
    <property type="match status" value="1"/>
</dbReference>